<dbReference type="PANTHER" id="PTHR45990">
    <property type="entry name" value="DNA REPAIR PROTEIN REV1"/>
    <property type="match status" value="1"/>
</dbReference>
<dbReference type="GO" id="GO:0017125">
    <property type="term" value="F:deoxycytidyl transferase activity"/>
    <property type="evidence" value="ECO:0007669"/>
    <property type="project" value="TreeGrafter"/>
</dbReference>
<dbReference type="GO" id="GO:0005634">
    <property type="term" value="C:nucleus"/>
    <property type="evidence" value="ECO:0007669"/>
    <property type="project" value="TreeGrafter"/>
</dbReference>
<accession>A0A084FU47</accession>
<dbReference type="GO" id="GO:0070987">
    <property type="term" value="P:error-free translesion synthesis"/>
    <property type="evidence" value="ECO:0007669"/>
    <property type="project" value="TreeGrafter"/>
</dbReference>
<evidence type="ECO:0000313" key="3">
    <source>
        <dbReference type="EMBL" id="KEZ38609.1"/>
    </source>
</evidence>
<dbReference type="RefSeq" id="XP_016638408.1">
    <property type="nucleotide sequence ID" value="XM_016784168.1"/>
</dbReference>
<dbReference type="SMART" id="SM00292">
    <property type="entry name" value="BRCT"/>
    <property type="match status" value="1"/>
</dbReference>
<sequence length="280" mass="30464">MPPPPPLPLLPPGATKPLHRGAIYDPWNSSSTGHQRAESSSAGTHWRDSRNAKLTAQYGGGRGGGVRMYDKVGRGSEDFVEEMGMAVSKAVRIRAEVSVVDMLMKPGAMKGTLLPGDTKGTENEADDERLTSMERLMLRRKEEDERAERKRGIFDGVVIYVNGSTHPLISDHKLKQVIVENGGRMSLHLGRRQVTHVILGRPGRVGSGAGGGLAAGKLEREIKRVGGCGIKYVGVEWVLESLKAGRRLQEARFSNLKIAHSGQQSVFGIYTKPNKPNPKT</sequence>
<feature type="region of interest" description="Disordered" evidence="1">
    <location>
        <begin position="1"/>
        <end position="50"/>
    </location>
</feature>
<evidence type="ECO:0000259" key="2">
    <source>
        <dbReference type="PROSITE" id="PS50172"/>
    </source>
</evidence>
<evidence type="ECO:0000256" key="1">
    <source>
        <dbReference type="SAM" id="MobiDB-lite"/>
    </source>
</evidence>
<dbReference type="OMA" id="VSDHRLK"/>
<dbReference type="EMBL" id="JOWA01000176">
    <property type="protein sequence ID" value="KEZ38609.1"/>
    <property type="molecule type" value="Genomic_DNA"/>
</dbReference>
<feature type="compositionally biased region" description="Polar residues" evidence="1">
    <location>
        <begin position="27"/>
        <end position="43"/>
    </location>
</feature>
<dbReference type="AlphaFoldDB" id="A0A084FU47"/>
<dbReference type="SUPFAM" id="SSF52113">
    <property type="entry name" value="BRCT domain"/>
    <property type="match status" value="1"/>
</dbReference>
<dbReference type="HOGENOM" id="CLU_054245_0_0_1"/>
<dbReference type="VEuPathDB" id="FungiDB:SAPIO_CDS10604"/>
<dbReference type="Proteomes" id="UP000028545">
    <property type="component" value="Unassembled WGS sequence"/>
</dbReference>
<dbReference type="OrthoDB" id="427711at2759"/>
<dbReference type="PANTHER" id="PTHR45990:SF1">
    <property type="entry name" value="DNA REPAIR PROTEIN REV1"/>
    <property type="match status" value="1"/>
</dbReference>
<dbReference type="InterPro" id="IPR001357">
    <property type="entry name" value="BRCT_dom"/>
</dbReference>
<proteinExistence type="predicted"/>
<dbReference type="GO" id="GO:0042276">
    <property type="term" value="P:error-prone translesion synthesis"/>
    <property type="evidence" value="ECO:0007669"/>
    <property type="project" value="TreeGrafter"/>
</dbReference>
<comment type="caution">
    <text evidence="3">The sequence shown here is derived from an EMBL/GenBank/DDBJ whole genome shotgun (WGS) entry which is preliminary data.</text>
</comment>
<dbReference type="GeneID" id="27719817"/>
<dbReference type="Gene3D" id="3.40.50.10190">
    <property type="entry name" value="BRCT domain"/>
    <property type="match status" value="1"/>
</dbReference>
<dbReference type="InterPro" id="IPR036420">
    <property type="entry name" value="BRCT_dom_sf"/>
</dbReference>
<feature type="domain" description="BRCT" evidence="2">
    <location>
        <begin position="149"/>
        <end position="255"/>
    </location>
</feature>
<evidence type="ECO:0000313" key="4">
    <source>
        <dbReference type="Proteomes" id="UP000028545"/>
    </source>
</evidence>
<dbReference type="KEGG" id="sapo:SAPIO_CDS10604"/>
<dbReference type="GO" id="GO:0003887">
    <property type="term" value="F:DNA-directed DNA polymerase activity"/>
    <property type="evidence" value="ECO:0007669"/>
    <property type="project" value="TreeGrafter"/>
</dbReference>
<protein>
    <recommendedName>
        <fullName evidence="2">BRCT domain-containing protein</fullName>
    </recommendedName>
</protein>
<name>A0A084FU47_PSEDA</name>
<feature type="compositionally biased region" description="Pro residues" evidence="1">
    <location>
        <begin position="1"/>
        <end position="11"/>
    </location>
</feature>
<dbReference type="PROSITE" id="PS50172">
    <property type="entry name" value="BRCT"/>
    <property type="match status" value="1"/>
</dbReference>
<gene>
    <name evidence="3" type="ORF">SAPIO_CDS10604</name>
</gene>
<reference evidence="3 4" key="1">
    <citation type="journal article" date="2014" name="Genome Announc.">
        <title>Draft genome sequence of the pathogenic fungus Scedosporium apiospermum.</title>
        <authorList>
            <person name="Vandeputte P."/>
            <person name="Ghamrawi S."/>
            <person name="Rechenmann M."/>
            <person name="Iltis A."/>
            <person name="Giraud S."/>
            <person name="Fleury M."/>
            <person name="Thornton C."/>
            <person name="Delhaes L."/>
            <person name="Meyer W."/>
            <person name="Papon N."/>
            <person name="Bouchara J.P."/>
        </authorList>
    </citation>
    <scope>NUCLEOTIDE SEQUENCE [LARGE SCALE GENOMIC DNA]</scope>
    <source>
        <strain evidence="3 4">IHEM 14462</strain>
    </source>
</reference>
<organism evidence="3 4">
    <name type="scientific">Pseudallescheria apiosperma</name>
    <name type="common">Scedosporium apiospermum</name>
    <dbReference type="NCBI Taxonomy" id="563466"/>
    <lineage>
        <taxon>Eukaryota</taxon>
        <taxon>Fungi</taxon>
        <taxon>Dikarya</taxon>
        <taxon>Ascomycota</taxon>
        <taxon>Pezizomycotina</taxon>
        <taxon>Sordariomycetes</taxon>
        <taxon>Hypocreomycetidae</taxon>
        <taxon>Microascales</taxon>
        <taxon>Microascaceae</taxon>
        <taxon>Scedosporium</taxon>
    </lineage>
</organism>
<dbReference type="Pfam" id="PF00533">
    <property type="entry name" value="BRCT"/>
    <property type="match status" value="1"/>
</dbReference>
<keyword evidence="4" id="KW-1185">Reference proteome</keyword>